<sequence length="497" mass="55896">MDLLRRLLMLQPRRTQPAIVETDEIFPVHFFDDTKTYRSMVVTWTLRFDDVLDADKVHNALDRLLEIGDWRRLGGRLRLTTDGKLAVHVPKQFTAERPAVRFSHQTFDLAIDEHPIGCQLPKATGNTPSVQSDLSLFRIFTAREDAPATIEDFLYSDEPQMSLHITSFKDATLVALLWPHTMAGALGLVDLVNAWGLVLAGREDEVAELHGAREDILNGVGTASDPDQEPSVLEPHLLKGFDMVRFGFNFAWEVVFGSKMKTHMLYLPSAFVSRLRQRAVNDLKAISGGVDPPFVSEGDALSAWATQIVAKTRAKNRPLIVIGAVDIQSRLKSVFKSGRAYVQNTALGTFTPFKAREATEEPLGQIAYKFRRDILEQITDPQLRTMMRGMRTAPAGTPPPMFGETNSMLVVVSNWTKANFFKIVDFSPAVIERFPVDKESHQPGKMVYQHSFLMVSSPMARNVLNILGKDSKGNYWIAGIFPQEWWVKLEEELKVDS</sequence>
<proteinExistence type="predicted"/>
<dbReference type="PANTHER" id="PTHR31642:SF310">
    <property type="entry name" value="FATTY ALCOHOL:CAFFEOYL-COA ACYLTRANSFERASE"/>
    <property type="match status" value="1"/>
</dbReference>
<evidence type="ECO:0000313" key="3">
    <source>
        <dbReference type="Proteomes" id="UP000738349"/>
    </source>
</evidence>
<dbReference type="PANTHER" id="PTHR31642">
    <property type="entry name" value="TRICHOTHECENE 3-O-ACETYLTRANSFERASE"/>
    <property type="match status" value="1"/>
</dbReference>
<evidence type="ECO:0000256" key="1">
    <source>
        <dbReference type="ARBA" id="ARBA00022679"/>
    </source>
</evidence>
<keyword evidence="3" id="KW-1185">Reference proteome</keyword>
<organism evidence="2 3">
    <name type="scientific">Dactylonectria macrodidyma</name>
    <dbReference type="NCBI Taxonomy" id="307937"/>
    <lineage>
        <taxon>Eukaryota</taxon>
        <taxon>Fungi</taxon>
        <taxon>Dikarya</taxon>
        <taxon>Ascomycota</taxon>
        <taxon>Pezizomycotina</taxon>
        <taxon>Sordariomycetes</taxon>
        <taxon>Hypocreomycetidae</taxon>
        <taxon>Hypocreales</taxon>
        <taxon>Nectriaceae</taxon>
        <taxon>Dactylonectria</taxon>
    </lineage>
</organism>
<name>A0A9P9DUG1_9HYPO</name>
<dbReference type="AlphaFoldDB" id="A0A9P9DUG1"/>
<protein>
    <submittedName>
        <fullName evidence="2">Uncharacterized protein</fullName>
    </submittedName>
</protein>
<dbReference type="Gene3D" id="3.30.559.10">
    <property type="entry name" value="Chloramphenicol acetyltransferase-like domain"/>
    <property type="match status" value="2"/>
</dbReference>
<accession>A0A9P9DUG1</accession>
<dbReference type="Proteomes" id="UP000738349">
    <property type="component" value="Unassembled WGS sequence"/>
</dbReference>
<evidence type="ECO:0000313" key="2">
    <source>
        <dbReference type="EMBL" id="KAH7124751.1"/>
    </source>
</evidence>
<gene>
    <name evidence="2" type="ORF">EDB81DRAFT_811660</name>
</gene>
<keyword evidence="1" id="KW-0808">Transferase</keyword>
<dbReference type="OrthoDB" id="21502at2759"/>
<dbReference type="GO" id="GO:0016747">
    <property type="term" value="F:acyltransferase activity, transferring groups other than amino-acyl groups"/>
    <property type="evidence" value="ECO:0007669"/>
    <property type="project" value="TreeGrafter"/>
</dbReference>
<dbReference type="InterPro" id="IPR023213">
    <property type="entry name" value="CAT-like_dom_sf"/>
</dbReference>
<comment type="caution">
    <text evidence="2">The sequence shown here is derived from an EMBL/GenBank/DDBJ whole genome shotgun (WGS) entry which is preliminary data.</text>
</comment>
<dbReference type="EMBL" id="JAGMUV010000021">
    <property type="protein sequence ID" value="KAH7124751.1"/>
    <property type="molecule type" value="Genomic_DNA"/>
</dbReference>
<dbReference type="InterPro" id="IPR050317">
    <property type="entry name" value="Plant_Fungal_Acyltransferase"/>
</dbReference>
<reference evidence="2" key="1">
    <citation type="journal article" date="2021" name="Nat. Commun.">
        <title>Genetic determinants of endophytism in the Arabidopsis root mycobiome.</title>
        <authorList>
            <person name="Mesny F."/>
            <person name="Miyauchi S."/>
            <person name="Thiergart T."/>
            <person name="Pickel B."/>
            <person name="Atanasova L."/>
            <person name="Karlsson M."/>
            <person name="Huettel B."/>
            <person name="Barry K.W."/>
            <person name="Haridas S."/>
            <person name="Chen C."/>
            <person name="Bauer D."/>
            <person name="Andreopoulos W."/>
            <person name="Pangilinan J."/>
            <person name="LaButti K."/>
            <person name="Riley R."/>
            <person name="Lipzen A."/>
            <person name="Clum A."/>
            <person name="Drula E."/>
            <person name="Henrissat B."/>
            <person name="Kohler A."/>
            <person name="Grigoriev I.V."/>
            <person name="Martin F.M."/>
            <person name="Hacquard S."/>
        </authorList>
    </citation>
    <scope>NUCLEOTIDE SEQUENCE</scope>
    <source>
        <strain evidence="2">MPI-CAGE-AT-0147</strain>
    </source>
</reference>
<dbReference type="Pfam" id="PF02458">
    <property type="entry name" value="Transferase"/>
    <property type="match status" value="1"/>
</dbReference>